<organism evidence="3">
    <name type="scientific">marine metagenome</name>
    <dbReference type="NCBI Taxonomy" id="408172"/>
    <lineage>
        <taxon>unclassified sequences</taxon>
        <taxon>metagenomes</taxon>
        <taxon>ecological metagenomes</taxon>
    </lineage>
</organism>
<name>A0A382NA03_9ZZZZ</name>
<dbReference type="EMBL" id="UINC01098659">
    <property type="protein sequence ID" value="SVC57358.1"/>
    <property type="molecule type" value="Genomic_DNA"/>
</dbReference>
<feature type="domain" description="Glycine-rich" evidence="2">
    <location>
        <begin position="86"/>
        <end position="265"/>
    </location>
</feature>
<gene>
    <name evidence="3" type="ORF">METZ01_LOCUS310212</name>
</gene>
<reference evidence="3" key="1">
    <citation type="submission" date="2018-05" db="EMBL/GenBank/DDBJ databases">
        <authorList>
            <person name="Lanie J.A."/>
            <person name="Ng W.-L."/>
            <person name="Kazmierczak K.M."/>
            <person name="Andrzejewski T.M."/>
            <person name="Davidsen T.M."/>
            <person name="Wayne K.J."/>
            <person name="Tettelin H."/>
            <person name="Glass J.I."/>
            <person name="Rusch D."/>
            <person name="Podicherti R."/>
            <person name="Tsui H.-C.T."/>
            <person name="Winkler M.E."/>
        </authorList>
    </citation>
    <scope>NUCLEOTIDE SEQUENCE</scope>
</reference>
<feature type="region of interest" description="Disordered" evidence="1">
    <location>
        <begin position="227"/>
        <end position="256"/>
    </location>
</feature>
<feature type="region of interest" description="Disordered" evidence="1">
    <location>
        <begin position="162"/>
        <end position="206"/>
    </location>
</feature>
<accession>A0A382NA03</accession>
<feature type="compositionally biased region" description="Gly residues" evidence="1">
    <location>
        <begin position="171"/>
        <end position="202"/>
    </location>
</feature>
<feature type="compositionally biased region" description="Gly residues" evidence="1">
    <location>
        <begin position="238"/>
        <end position="247"/>
    </location>
</feature>
<dbReference type="InterPro" id="IPR049304">
    <property type="entry name" value="Gly_rich_dom"/>
</dbReference>
<dbReference type="Pfam" id="PF21722">
    <property type="entry name" value="Gly_rich_2"/>
    <property type="match status" value="1"/>
</dbReference>
<evidence type="ECO:0000259" key="2">
    <source>
        <dbReference type="Pfam" id="PF21722"/>
    </source>
</evidence>
<evidence type="ECO:0000256" key="1">
    <source>
        <dbReference type="SAM" id="MobiDB-lite"/>
    </source>
</evidence>
<sequence length="269" mass="25828">MGNLVFKPATGGGNKVIFQNQGGSDALTVEDSGNITLAGTANNLGTVTAGTLDDAVTYRNINQDLGSADTASFANLVAHESTQLFTATGTSTWTKPAGIKKIFVELVGAGGGGSGSGESAGAGGYAAKWINVTAIASETVTIGTGGSGVTYSGTGGNGGSTSFGGHLSATGGQGGAQGQHRGGAGGSGSGGAVNFQGGGGMGHNTSNSGHIGGASYFGGGSPGCHSTNSHASQYDRQGGPGGGGATGNHGTVHRGAHGANGYVVVWEYQ</sequence>
<protein>
    <recommendedName>
        <fullName evidence="2">Glycine-rich domain-containing protein</fullName>
    </recommendedName>
</protein>
<proteinExistence type="predicted"/>
<evidence type="ECO:0000313" key="3">
    <source>
        <dbReference type="EMBL" id="SVC57358.1"/>
    </source>
</evidence>
<dbReference type="AlphaFoldDB" id="A0A382NA03"/>